<dbReference type="Proteomes" id="UP001596403">
    <property type="component" value="Unassembled WGS sequence"/>
</dbReference>
<evidence type="ECO:0000313" key="2">
    <source>
        <dbReference type="Proteomes" id="UP001596403"/>
    </source>
</evidence>
<organism evidence="1 2">
    <name type="scientific">Sulfitobacter profundi</name>
    <dbReference type="NCBI Taxonomy" id="2679961"/>
    <lineage>
        <taxon>Bacteria</taxon>
        <taxon>Pseudomonadati</taxon>
        <taxon>Pseudomonadota</taxon>
        <taxon>Alphaproteobacteria</taxon>
        <taxon>Rhodobacterales</taxon>
        <taxon>Roseobacteraceae</taxon>
        <taxon>Sulfitobacter</taxon>
    </lineage>
</organism>
<sequence length="206" mass="23552">MVASGTVAESNTGSTYVAVCYRGAQLRIEATYQPKRRGPIKASFSLPLDFSEPSYLFPLLEGEQPWSDWVPIERFVREAMEAMPIPPSEIEILKRHLRVLRSVRNGPEVSKLLSARPEKLRQDALAGVDDEQVASQLAGIIEGLQRNINHPKVPLKTLAAAGNFIRMYEEFFREQQRRDAMSAYNRIGERIFLKEIGQTRHRPYRR</sequence>
<reference evidence="2" key="1">
    <citation type="journal article" date="2019" name="Int. J. Syst. Evol. Microbiol.">
        <title>The Global Catalogue of Microorganisms (GCM) 10K type strain sequencing project: providing services to taxonomists for standard genome sequencing and annotation.</title>
        <authorList>
            <consortium name="The Broad Institute Genomics Platform"/>
            <consortium name="The Broad Institute Genome Sequencing Center for Infectious Disease"/>
            <person name="Wu L."/>
            <person name="Ma J."/>
        </authorList>
    </citation>
    <scope>NUCLEOTIDE SEQUENCE [LARGE SCALE GENOMIC DNA]</scope>
    <source>
        <strain evidence="2">NBRC 111368</strain>
    </source>
</reference>
<evidence type="ECO:0000313" key="1">
    <source>
        <dbReference type="EMBL" id="MFC6640792.1"/>
    </source>
</evidence>
<accession>A0ABW1YXV0</accession>
<name>A0ABW1YXV0_9RHOB</name>
<dbReference type="RefSeq" id="WP_386280342.1">
    <property type="nucleotide sequence ID" value="NZ_JBHSWA010000001.1"/>
</dbReference>
<gene>
    <name evidence="1" type="ORF">ACFQAU_02675</name>
</gene>
<proteinExistence type="predicted"/>
<protein>
    <submittedName>
        <fullName evidence="1">Uncharacterized protein</fullName>
    </submittedName>
</protein>
<dbReference type="EMBL" id="JBHSWA010000001">
    <property type="protein sequence ID" value="MFC6640792.1"/>
    <property type="molecule type" value="Genomic_DNA"/>
</dbReference>
<comment type="caution">
    <text evidence="1">The sequence shown here is derived from an EMBL/GenBank/DDBJ whole genome shotgun (WGS) entry which is preliminary data.</text>
</comment>
<keyword evidence="2" id="KW-1185">Reference proteome</keyword>